<dbReference type="Gene3D" id="1.25.40.10">
    <property type="entry name" value="Tetratricopeptide repeat domain"/>
    <property type="match status" value="1"/>
</dbReference>
<evidence type="ECO:0008006" key="3">
    <source>
        <dbReference type="Google" id="ProtNLM"/>
    </source>
</evidence>
<evidence type="ECO:0000313" key="1">
    <source>
        <dbReference type="EMBL" id="KAK8887663.1"/>
    </source>
</evidence>
<dbReference type="SUPFAM" id="SSF81901">
    <property type="entry name" value="HCP-like"/>
    <property type="match status" value="1"/>
</dbReference>
<reference evidence="1 2" key="1">
    <citation type="submission" date="2024-04" db="EMBL/GenBank/DDBJ databases">
        <title>Tritrichomonas musculus Genome.</title>
        <authorList>
            <person name="Alves-Ferreira E."/>
            <person name="Grigg M."/>
            <person name="Lorenzi H."/>
            <person name="Galac M."/>
        </authorList>
    </citation>
    <scope>NUCLEOTIDE SEQUENCE [LARGE SCALE GENOMIC DNA]</scope>
    <source>
        <strain evidence="1 2">EAF2021</strain>
    </source>
</reference>
<comment type="caution">
    <text evidence="1">The sequence shown here is derived from an EMBL/GenBank/DDBJ whole genome shotgun (WGS) entry which is preliminary data.</text>
</comment>
<proteinExistence type="predicted"/>
<dbReference type="InterPro" id="IPR011990">
    <property type="entry name" value="TPR-like_helical_dom_sf"/>
</dbReference>
<organism evidence="1 2">
    <name type="scientific">Tritrichomonas musculus</name>
    <dbReference type="NCBI Taxonomy" id="1915356"/>
    <lineage>
        <taxon>Eukaryota</taxon>
        <taxon>Metamonada</taxon>
        <taxon>Parabasalia</taxon>
        <taxon>Tritrichomonadida</taxon>
        <taxon>Tritrichomonadidae</taxon>
        <taxon>Tritrichomonas</taxon>
    </lineage>
</organism>
<keyword evidence="2" id="KW-1185">Reference proteome</keyword>
<name>A0ABR2K954_9EUKA</name>
<dbReference type="Proteomes" id="UP001470230">
    <property type="component" value="Unassembled WGS sequence"/>
</dbReference>
<protein>
    <recommendedName>
        <fullName evidence="3">TPR Domain containing protein</fullName>
    </recommendedName>
</protein>
<sequence length="131" mass="15431">MAMVGLKYAANNGSSLANFHYGFVHYTLKHYIKSIPYLKYAADRHNYSSCHYRGNIFYMDEYFNLQMAKKYLSESAIHLDNAHDCFKMGTLKESDESMMWLDKAINFDPNEHIKFAFFMHSAVKKEKFNQI</sequence>
<accession>A0ABR2K954</accession>
<evidence type="ECO:0000313" key="2">
    <source>
        <dbReference type="Proteomes" id="UP001470230"/>
    </source>
</evidence>
<dbReference type="EMBL" id="JAPFFF010000006">
    <property type="protein sequence ID" value="KAK8887663.1"/>
    <property type="molecule type" value="Genomic_DNA"/>
</dbReference>
<gene>
    <name evidence="1" type="ORF">M9Y10_038716</name>
</gene>